<dbReference type="PANTHER" id="PTHR40765">
    <property type="entry name" value="ESX-2 SECRETION SYSTEM ATPASE ECCB2"/>
    <property type="match status" value="1"/>
</dbReference>
<dbReference type="Gene3D" id="3.30.2390.20">
    <property type="entry name" value="Type VII secretion system EccB, repeat 1 domain"/>
    <property type="match status" value="1"/>
</dbReference>
<accession>A0A2T1A372</accession>
<gene>
    <name evidence="2" type="ORF">CLV47_103111</name>
</gene>
<dbReference type="EMBL" id="PVUE01000003">
    <property type="protein sequence ID" value="PRZ43055.1"/>
    <property type="molecule type" value="Genomic_DNA"/>
</dbReference>
<proteinExistence type="predicted"/>
<protein>
    <submittedName>
        <fullName evidence="2">Type VII secretion system ESX-1 transmembrane protein B</fullName>
    </submittedName>
</protein>
<keyword evidence="3" id="KW-1185">Reference proteome</keyword>
<name>A0A2T1A372_9ACTN</name>
<dbReference type="GO" id="GO:0005576">
    <property type="term" value="C:extracellular region"/>
    <property type="evidence" value="ECO:0007669"/>
    <property type="project" value="TreeGrafter"/>
</dbReference>
<dbReference type="AlphaFoldDB" id="A0A2T1A372"/>
<dbReference type="OrthoDB" id="3847604at2"/>
<evidence type="ECO:0000313" key="2">
    <source>
        <dbReference type="EMBL" id="PRZ43055.1"/>
    </source>
</evidence>
<dbReference type="Proteomes" id="UP000237752">
    <property type="component" value="Unassembled WGS sequence"/>
</dbReference>
<keyword evidence="1" id="KW-0472">Membrane</keyword>
<keyword evidence="1" id="KW-1133">Transmembrane helix</keyword>
<dbReference type="InterPro" id="IPR044857">
    <property type="entry name" value="T7SS_EccB_R1"/>
</dbReference>
<dbReference type="Pfam" id="PF05108">
    <property type="entry name" value="T7SS_ESX1_EccB"/>
    <property type="match status" value="2"/>
</dbReference>
<reference evidence="2 3" key="1">
    <citation type="submission" date="2018-03" db="EMBL/GenBank/DDBJ databases">
        <title>Genomic Encyclopedia of Archaeal and Bacterial Type Strains, Phase II (KMG-II): from individual species to whole genera.</title>
        <authorList>
            <person name="Goeker M."/>
        </authorList>
    </citation>
    <scope>NUCLEOTIDE SEQUENCE [LARGE SCALE GENOMIC DNA]</scope>
    <source>
        <strain evidence="2 3">DSM 100065</strain>
    </source>
</reference>
<evidence type="ECO:0000313" key="3">
    <source>
        <dbReference type="Proteomes" id="UP000237752"/>
    </source>
</evidence>
<feature type="transmembrane region" description="Helical" evidence="1">
    <location>
        <begin position="41"/>
        <end position="64"/>
    </location>
</feature>
<organism evidence="2 3">
    <name type="scientific">Antricoccus suffuscus</name>
    <dbReference type="NCBI Taxonomy" id="1629062"/>
    <lineage>
        <taxon>Bacteria</taxon>
        <taxon>Bacillati</taxon>
        <taxon>Actinomycetota</taxon>
        <taxon>Actinomycetes</taxon>
        <taxon>Geodermatophilales</taxon>
        <taxon>Antricoccaceae</taxon>
        <taxon>Antricoccus</taxon>
    </lineage>
</organism>
<evidence type="ECO:0000256" key="1">
    <source>
        <dbReference type="SAM" id="Phobius"/>
    </source>
</evidence>
<dbReference type="InterPro" id="IPR007795">
    <property type="entry name" value="T7SS_EccB"/>
</dbReference>
<comment type="caution">
    <text evidence="2">The sequence shown here is derived from an EMBL/GenBank/DDBJ whole genome shotgun (WGS) entry which is preliminary data.</text>
</comment>
<dbReference type="RefSeq" id="WP_106348033.1">
    <property type="nucleotide sequence ID" value="NZ_PVUE01000003.1"/>
</dbReference>
<dbReference type="PANTHER" id="PTHR40765:SF2">
    <property type="entry name" value="ESX-2 SECRETION SYSTEM ATPASE ECCB2"/>
    <property type="match status" value="1"/>
</dbReference>
<sequence>MTTPAAEAEAQSYAARRRTAALLSGDPDLTRDPIRRARRTAVASLVLACVTVAAVALVGFMTGLSTAEIPDNGSIAVKGSTDRYVVIDGVVHPALNLGSAMLAGGGKITTVGAEAVAQAPKGPPVGIPGAPDVLPRSEQFAHGPWTVCATADPQRLHLIIGLPPPKPLAAGTAAVIRDSAGAAWLLAADGRYRLPAQTQAILGLSDSPSVVLSDDLLGVIPIRATAISTSSGSPFDLIVQPESPLCLSIPEDGTGPTSVALPATVPAREGIAAVAVGGPGTAESATIAGSGALVYDGDVPEPDRVYWLVTDSAMSYRFVSQDAVRGLGYDVGSARAVPAALIALFPSGPALDPKAAASTG</sequence>
<keyword evidence="1 2" id="KW-0812">Transmembrane</keyword>